<dbReference type="Pfam" id="PF08308">
    <property type="entry name" value="PEGA"/>
    <property type="match status" value="1"/>
</dbReference>
<dbReference type="InterPro" id="IPR011042">
    <property type="entry name" value="6-blade_b-propeller_TolB-like"/>
</dbReference>
<protein>
    <submittedName>
        <fullName evidence="3">PEGA domain protein</fullName>
    </submittedName>
</protein>
<evidence type="ECO:0000259" key="2">
    <source>
        <dbReference type="Pfam" id="PF08308"/>
    </source>
</evidence>
<dbReference type="OrthoDB" id="9769893at2"/>
<accession>D5XBQ2</accession>
<evidence type="ECO:0000313" key="4">
    <source>
        <dbReference type="Proteomes" id="UP000002377"/>
    </source>
</evidence>
<dbReference type="AlphaFoldDB" id="D5XBQ2"/>
<dbReference type="EMBL" id="CP002028">
    <property type="protein sequence ID" value="ADG81450.1"/>
    <property type="molecule type" value="Genomic_DNA"/>
</dbReference>
<keyword evidence="1" id="KW-1133">Transmembrane helix</keyword>
<sequence precursor="true">MKITKIVPIIVAVVLVIFVGVQFAISTTGHANLTINSNPCSADIFIDNEYVGSTPFSGGVKTGEHKIDIKLEGYEEYSETINFEDQETITINPELKPLKKGLVKILNATTVSEATFDNANEDIIVYTEAPQSDKIYCYDLKNNTRTVVFENPRNISDPFITKLRSTHNHKIIFEVHNGDASQPGDIYQVDLDSGRPFNLTNSGKVIMSDASDVANYIAYINSDNKLYLMNLLNNKSKLVSKQPVTSFSISPDGLKLAYIVQDKEAKQKEFDLSLQGELFVVDCENLSEINKQHFIGFESMKWSPDSSSLVITGKKETNNKGSLNFILDLKKKEMSIANSTSDIMKNSKTGKYLIKIKNRKLFLTKDSVQYEVLDNAEDFLMSPSGGRALITAKGDSELWLLDCNEYLQ</sequence>
<evidence type="ECO:0000256" key="1">
    <source>
        <dbReference type="SAM" id="Phobius"/>
    </source>
</evidence>
<dbReference type="RefSeq" id="WP_013119471.1">
    <property type="nucleotide sequence ID" value="NC_014152.1"/>
</dbReference>
<dbReference type="PANTHER" id="PTHR36842:SF1">
    <property type="entry name" value="PROTEIN TOLB"/>
    <property type="match status" value="1"/>
</dbReference>
<dbReference type="HOGENOM" id="CLU_674280_0_0_9"/>
<reference evidence="3 4" key="1">
    <citation type="submission" date="2010-05" db="EMBL/GenBank/DDBJ databases">
        <title>Complete sequence of Thermincola sp. JR.</title>
        <authorList>
            <consortium name="US DOE Joint Genome Institute"/>
            <person name="Lucas S."/>
            <person name="Copeland A."/>
            <person name="Lapidus A."/>
            <person name="Cheng J.-F."/>
            <person name="Bruce D."/>
            <person name="Goodwin L."/>
            <person name="Pitluck S."/>
            <person name="Chertkov O."/>
            <person name="Detter J.C."/>
            <person name="Han C."/>
            <person name="Tapia R."/>
            <person name="Land M."/>
            <person name="Hauser L."/>
            <person name="Kyrpides N."/>
            <person name="Mikhailova N."/>
            <person name="Hazen T.C."/>
            <person name="Woyke T."/>
        </authorList>
    </citation>
    <scope>NUCLEOTIDE SEQUENCE [LARGE SCALE GENOMIC DNA]</scope>
    <source>
        <strain evidence="3 4">JR</strain>
    </source>
</reference>
<keyword evidence="1" id="KW-0472">Membrane</keyword>
<dbReference type="KEGG" id="tjr:TherJR_0576"/>
<dbReference type="Gene3D" id="2.120.10.30">
    <property type="entry name" value="TolB, C-terminal domain"/>
    <property type="match status" value="1"/>
</dbReference>
<dbReference type="eggNOG" id="COG0823">
    <property type="taxonomic scope" value="Bacteria"/>
</dbReference>
<evidence type="ECO:0000313" key="3">
    <source>
        <dbReference type="EMBL" id="ADG81450.1"/>
    </source>
</evidence>
<name>D5XBQ2_THEPJ</name>
<dbReference type="Proteomes" id="UP000002377">
    <property type="component" value="Chromosome"/>
</dbReference>
<dbReference type="InterPro" id="IPR013229">
    <property type="entry name" value="PEGA"/>
</dbReference>
<proteinExistence type="predicted"/>
<keyword evidence="1" id="KW-0812">Transmembrane</keyword>
<keyword evidence="4" id="KW-1185">Reference proteome</keyword>
<gene>
    <name evidence="3" type="ordered locus">TherJR_0576</name>
</gene>
<feature type="domain" description="PEGA" evidence="2">
    <location>
        <begin position="32"/>
        <end position="97"/>
    </location>
</feature>
<feature type="transmembrane region" description="Helical" evidence="1">
    <location>
        <begin position="7"/>
        <end position="25"/>
    </location>
</feature>
<organism evidence="3 4">
    <name type="scientific">Thermincola potens (strain JR)</name>
    <dbReference type="NCBI Taxonomy" id="635013"/>
    <lineage>
        <taxon>Bacteria</taxon>
        <taxon>Bacillati</taxon>
        <taxon>Bacillota</taxon>
        <taxon>Clostridia</taxon>
        <taxon>Eubacteriales</taxon>
        <taxon>Thermincolaceae</taxon>
        <taxon>Thermincola</taxon>
    </lineage>
</organism>
<dbReference type="PANTHER" id="PTHR36842">
    <property type="entry name" value="PROTEIN TOLB HOMOLOG"/>
    <property type="match status" value="1"/>
</dbReference>
<dbReference type="SUPFAM" id="SSF69304">
    <property type="entry name" value="Tricorn protease N-terminal domain"/>
    <property type="match status" value="1"/>
</dbReference>